<keyword evidence="1" id="KW-0472">Membrane</keyword>
<keyword evidence="1" id="KW-0812">Transmembrane</keyword>
<evidence type="ECO:0000256" key="1">
    <source>
        <dbReference type="SAM" id="Phobius"/>
    </source>
</evidence>
<dbReference type="EMBL" id="CAKAEH010001326">
    <property type="protein sequence ID" value="CAG9534709.1"/>
    <property type="molecule type" value="Genomic_DNA"/>
</dbReference>
<dbReference type="Proteomes" id="UP000746747">
    <property type="component" value="Unassembled WGS sequence"/>
</dbReference>
<dbReference type="SMART" id="SM01308">
    <property type="entry name" value="RICTOR_N"/>
    <property type="match status" value="1"/>
</dbReference>
<dbReference type="InterPro" id="IPR028268">
    <property type="entry name" value="Pianissimo_fam"/>
</dbReference>
<feature type="transmembrane region" description="Helical" evidence="1">
    <location>
        <begin position="740"/>
        <end position="762"/>
    </location>
</feature>
<dbReference type="GO" id="GO:0043539">
    <property type="term" value="F:protein serine/threonine kinase activator activity"/>
    <property type="evidence" value="ECO:0007669"/>
    <property type="project" value="TreeGrafter"/>
</dbReference>
<evidence type="ECO:0000259" key="2">
    <source>
        <dbReference type="SMART" id="SM01308"/>
    </source>
</evidence>
<keyword evidence="1" id="KW-1133">Transmembrane helix</keyword>
<dbReference type="GO" id="GO:0031932">
    <property type="term" value="C:TORC2 complex"/>
    <property type="evidence" value="ECO:0007669"/>
    <property type="project" value="InterPro"/>
</dbReference>
<evidence type="ECO:0000313" key="4">
    <source>
        <dbReference type="Proteomes" id="UP000746747"/>
    </source>
</evidence>
<feature type="domain" description="Rapamycin-insensitive companion of mTOR N-terminal" evidence="2">
    <location>
        <begin position="36"/>
        <end position="473"/>
    </location>
</feature>
<accession>A0A8J2M412</accession>
<dbReference type="Pfam" id="PF14664">
    <property type="entry name" value="RICTOR_N"/>
    <property type="match status" value="1"/>
</dbReference>
<organism evidence="3 4">
    <name type="scientific">Cercopithifilaria johnstoni</name>
    <dbReference type="NCBI Taxonomy" id="2874296"/>
    <lineage>
        <taxon>Eukaryota</taxon>
        <taxon>Metazoa</taxon>
        <taxon>Ecdysozoa</taxon>
        <taxon>Nematoda</taxon>
        <taxon>Chromadorea</taxon>
        <taxon>Rhabditida</taxon>
        <taxon>Spirurina</taxon>
        <taxon>Spiruromorpha</taxon>
        <taxon>Filarioidea</taxon>
        <taxon>Onchocercidae</taxon>
        <taxon>Cercopithifilaria</taxon>
    </lineage>
</organism>
<dbReference type="InterPro" id="IPR028267">
    <property type="entry name" value="Pianissimo_N"/>
</dbReference>
<proteinExistence type="predicted"/>
<dbReference type="PANTHER" id="PTHR13298:SF11">
    <property type="entry name" value="RAPAMYCIN-INSENSITIVE COMPANION OF MTOR"/>
    <property type="match status" value="1"/>
</dbReference>
<evidence type="ECO:0000313" key="3">
    <source>
        <dbReference type="EMBL" id="CAG9534709.1"/>
    </source>
</evidence>
<dbReference type="OrthoDB" id="271111at2759"/>
<dbReference type="PANTHER" id="PTHR13298">
    <property type="entry name" value="CYTOSOLIC REGULATOR PIANISSIMO"/>
    <property type="match status" value="1"/>
</dbReference>
<dbReference type="GO" id="GO:0051897">
    <property type="term" value="P:positive regulation of phosphatidylinositol 3-kinase/protein kinase B signal transduction"/>
    <property type="evidence" value="ECO:0007669"/>
    <property type="project" value="TreeGrafter"/>
</dbReference>
<protein>
    <recommendedName>
        <fullName evidence="2">Rapamycin-insensitive companion of mTOR N-terminal domain-containing protein</fullName>
    </recommendedName>
</protein>
<comment type="caution">
    <text evidence="3">The sequence shown here is derived from an EMBL/GenBank/DDBJ whole genome shotgun (WGS) entry which is preliminary data.</text>
</comment>
<dbReference type="AlphaFoldDB" id="A0A8J2M412"/>
<keyword evidence="4" id="KW-1185">Reference proteome</keyword>
<reference evidence="3" key="1">
    <citation type="submission" date="2021-09" db="EMBL/GenBank/DDBJ databases">
        <authorList>
            <consortium name="Pathogen Informatics"/>
        </authorList>
    </citation>
    <scope>NUCLEOTIDE SEQUENCE</scope>
</reference>
<gene>
    <name evidence="3" type="ORF">CJOHNSTONI_LOCUS4822</name>
</gene>
<sequence>MRKLPQQIATDAEISHSLERALSVRGEDLENTEEIVSYLNNLCTVLTSVKELPNRDGFYNVICKRYVFNFQTDTIFERYMLSEVSSVRAITYRILRKASRLPDDLSALLNIHMDSFVLRSLEINTNNYDERVEALKLCSMMLNHMNVKAKSSDNGLKKDYPDAIFPENVYRGLISIASCFFTVRLDRTKVEEKKDKLAFSCFATIIEQAAVAPNLILNSVDTGWIVEFLTYAAFSNRLSTCVCRILCAWLDSPQLRIQAKLRLVLNRIFASVVEIELFERKGPIELEQHWLSNDSFNLGNFSQIFLNLLRTWAGLFACSTSDNQKTSTTSALSFLDYIGISRPTHANTRKICGLIIDCCCEVLELPYSKTRFTDWLHVTHYYSTMYHPDVCKCSIRNEFILSEHEIFLKIDQQHVNVNDLLISFHSVVIYLLINANLIQALSRIILQDPDDPVALRATLLIHDLLLASSTSLPVEWRLRVLSLPTLVHGACQIVSESHISKKCFLDDNDYETDKIILTYANRKNVIVLLNRLDILKSIALAQKTQPLPITNLQLFVQSSPTAIRLRKSSSSNMNFCNEDGDIDYVEKVLERLLLKAVESNGRLCWYVVDKLFQLLQTNYSGKDLPVKYSRKCYSIFKVLFKFISPAKGLLINFNDDRFVIICCCRGIHVSLLLAAREAQYRELLADFINDFIASISTDALLNGPLSPKNLLNTGAMYYFSFIGAISSIKEGRQMLEATPLLQLLVFLSIYLGLFFIYFFHLFRVNIKFTQPQENH</sequence>
<name>A0A8J2M412_9BILA</name>
<dbReference type="GO" id="GO:0038203">
    <property type="term" value="P:TORC2 signaling"/>
    <property type="evidence" value="ECO:0007669"/>
    <property type="project" value="TreeGrafter"/>
</dbReference>